<dbReference type="Pfam" id="PF02518">
    <property type="entry name" value="HATPase_c"/>
    <property type="match status" value="1"/>
</dbReference>
<dbReference type="InterPro" id="IPR004358">
    <property type="entry name" value="Sig_transdc_His_kin-like_C"/>
</dbReference>
<dbReference type="InterPro" id="IPR005467">
    <property type="entry name" value="His_kinase_dom"/>
</dbReference>
<dbReference type="Proteomes" id="UP000231542">
    <property type="component" value="Unassembled WGS sequence"/>
</dbReference>
<dbReference type="PANTHER" id="PTHR43547">
    <property type="entry name" value="TWO-COMPONENT HISTIDINE KINASE"/>
    <property type="match status" value="1"/>
</dbReference>
<evidence type="ECO:0000256" key="5">
    <source>
        <dbReference type="ARBA" id="ARBA00022777"/>
    </source>
</evidence>
<evidence type="ECO:0000256" key="1">
    <source>
        <dbReference type="ARBA" id="ARBA00000085"/>
    </source>
</evidence>
<dbReference type="Gene3D" id="3.30.565.10">
    <property type="entry name" value="Histidine kinase-like ATPase, C-terminal domain"/>
    <property type="match status" value="1"/>
</dbReference>
<reference evidence="7 8" key="1">
    <citation type="submission" date="2017-09" db="EMBL/GenBank/DDBJ databases">
        <title>Depth-based differentiation of microbial function through sediment-hosted aquifers and enrichment of novel symbionts in the deep terrestrial subsurface.</title>
        <authorList>
            <person name="Probst A.J."/>
            <person name="Ladd B."/>
            <person name="Jarett J.K."/>
            <person name="Geller-Mcgrath D.E."/>
            <person name="Sieber C.M."/>
            <person name="Emerson J.B."/>
            <person name="Anantharaman K."/>
            <person name="Thomas B.C."/>
            <person name="Malmstrom R."/>
            <person name="Stieglmeier M."/>
            <person name="Klingl A."/>
            <person name="Woyke T."/>
            <person name="Ryan C.M."/>
            <person name="Banfield J.F."/>
        </authorList>
    </citation>
    <scope>NUCLEOTIDE SEQUENCE [LARGE SCALE GENOMIC DNA]</scope>
    <source>
        <strain evidence="7">CG08_land_8_20_14_0_20_40_16</strain>
    </source>
</reference>
<keyword evidence="4" id="KW-0808">Transferase</keyword>
<comment type="caution">
    <text evidence="7">The sequence shown here is derived from an EMBL/GenBank/DDBJ whole genome shotgun (WGS) entry which is preliminary data.</text>
</comment>
<dbReference type="PANTHER" id="PTHR43547:SF2">
    <property type="entry name" value="HYBRID SIGNAL TRANSDUCTION HISTIDINE KINASE C"/>
    <property type="match status" value="1"/>
</dbReference>
<sequence>RIIHDLLNATELEGKKMHLELQKVNFEGLVQDSVNGLKPLADKQGIQLKFNKPKIKLPKITVDPLKFKEAVNNIIDNAIHYTPKGSVNVNIEKQGSEIKIMVSDTGIGMSKSDLKNIFSKFVRGEGVLQIHPNGSGLGLFISKKIIEEIGGSIAAESPGKGQGSTFTITMPLK</sequence>
<name>A0A2H0YYA8_9BACT</name>
<keyword evidence="5" id="KW-0418">Kinase</keyword>
<feature type="domain" description="Histidine kinase" evidence="6">
    <location>
        <begin position="1"/>
        <end position="173"/>
    </location>
</feature>
<gene>
    <name evidence="7" type="ORF">COT24_01850</name>
</gene>
<dbReference type="FunFam" id="3.30.565.10:FF:000006">
    <property type="entry name" value="Sensor histidine kinase WalK"/>
    <property type="match status" value="1"/>
</dbReference>
<dbReference type="EMBL" id="PEXU01000023">
    <property type="protein sequence ID" value="PIS42723.1"/>
    <property type="molecule type" value="Genomic_DNA"/>
</dbReference>
<dbReference type="GO" id="GO:0000155">
    <property type="term" value="F:phosphorelay sensor kinase activity"/>
    <property type="evidence" value="ECO:0007669"/>
    <property type="project" value="TreeGrafter"/>
</dbReference>
<evidence type="ECO:0000256" key="4">
    <source>
        <dbReference type="ARBA" id="ARBA00022679"/>
    </source>
</evidence>
<evidence type="ECO:0000256" key="2">
    <source>
        <dbReference type="ARBA" id="ARBA00012438"/>
    </source>
</evidence>
<keyword evidence="3" id="KW-0597">Phosphoprotein</keyword>
<organism evidence="7 8">
    <name type="scientific">Candidatus Kerfeldbacteria bacterium CG08_land_8_20_14_0_20_40_16</name>
    <dbReference type="NCBI Taxonomy" id="2014244"/>
    <lineage>
        <taxon>Bacteria</taxon>
        <taxon>Candidatus Kerfeldiibacteriota</taxon>
    </lineage>
</organism>
<comment type="catalytic activity">
    <reaction evidence="1">
        <text>ATP + protein L-histidine = ADP + protein N-phospho-L-histidine.</text>
        <dbReference type="EC" id="2.7.13.3"/>
    </reaction>
</comment>
<evidence type="ECO:0000313" key="8">
    <source>
        <dbReference type="Proteomes" id="UP000231542"/>
    </source>
</evidence>
<proteinExistence type="predicted"/>
<evidence type="ECO:0000259" key="6">
    <source>
        <dbReference type="PROSITE" id="PS50109"/>
    </source>
</evidence>
<accession>A0A2H0YYA8</accession>
<dbReference type="PRINTS" id="PR00344">
    <property type="entry name" value="BCTRLSENSOR"/>
</dbReference>
<evidence type="ECO:0000256" key="3">
    <source>
        <dbReference type="ARBA" id="ARBA00022553"/>
    </source>
</evidence>
<dbReference type="PROSITE" id="PS50109">
    <property type="entry name" value="HIS_KIN"/>
    <property type="match status" value="1"/>
</dbReference>
<dbReference type="SMART" id="SM00387">
    <property type="entry name" value="HATPase_c"/>
    <property type="match status" value="1"/>
</dbReference>
<dbReference type="InterPro" id="IPR036890">
    <property type="entry name" value="HATPase_C_sf"/>
</dbReference>
<feature type="non-terminal residue" evidence="7">
    <location>
        <position position="1"/>
    </location>
</feature>
<dbReference type="InterPro" id="IPR003594">
    <property type="entry name" value="HATPase_dom"/>
</dbReference>
<dbReference type="SUPFAM" id="SSF55874">
    <property type="entry name" value="ATPase domain of HSP90 chaperone/DNA topoisomerase II/histidine kinase"/>
    <property type="match status" value="1"/>
</dbReference>
<evidence type="ECO:0000313" key="7">
    <source>
        <dbReference type="EMBL" id="PIS42723.1"/>
    </source>
</evidence>
<dbReference type="AlphaFoldDB" id="A0A2H0YYA8"/>
<protein>
    <recommendedName>
        <fullName evidence="2">histidine kinase</fullName>
        <ecNumber evidence="2">2.7.13.3</ecNumber>
    </recommendedName>
</protein>
<dbReference type="EC" id="2.7.13.3" evidence="2"/>